<evidence type="ECO:0000256" key="2">
    <source>
        <dbReference type="SAM" id="SignalP"/>
    </source>
</evidence>
<evidence type="ECO:0000313" key="4">
    <source>
        <dbReference type="EMBL" id="MBB5706142.1"/>
    </source>
</evidence>
<feature type="compositionally biased region" description="Low complexity" evidence="1">
    <location>
        <begin position="180"/>
        <end position="197"/>
    </location>
</feature>
<feature type="region of interest" description="Disordered" evidence="1">
    <location>
        <begin position="180"/>
        <end position="204"/>
    </location>
</feature>
<dbReference type="Pfam" id="PF07589">
    <property type="entry name" value="PEP-CTERM"/>
    <property type="match status" value="1"/>
</dbReference>
<dbReference type="EMBL" id="JACIJH010000003">
    <property type="protein sequence ID" value="MBB5706142.1"/>
    <property type="molecule type" value="Genomic_DNA"/>
</dbReference>
<dbReference type="NCBIfam" id="NF033947">
    <property type="entry name" value="PEP-cistern"/>
    <property type="match status" value="1"/>
</dbReference>
<dbReference type="InterPro" id="IPR013424">
    <property type="entry name" value="Ice-binding_C"/>
</dbReference>
<proteinExistence type="predicted"/>
<dbReference type="Proteomes" id="UP000537161">
    <property type="component" value="Unassembled WGS sequence"/>
</dbReference>
<evidence type="ECO:0000256" key="1">
    <source>
        <dbReference type="SAM" id="MobiDB-lite"/>
    </source>
</evidence>
<evidence type="ECO:0000259" key="3">
    <source>
        <dbReference type="Pfam" id="PF07589"/>
    </source>
</evidence>
<dbReference type="AlphaFoldDB" id="A0A7W9B4K0"/>
<organism evidence="4 5">
    <name type="scientific">Sphingopyxis panaciterrulae</name>
    <dbReference type="NCBI Taxonomy" id="462372"/>
    <lineage>
        <taxon>Bacteria</taxon>
        <taxon>Pseudomonadati</taxon>
        <taxon>Pseudomonadota</taxon>
        <taxon>Alphaproteobacteria</taxon>
        <taxon>Sphingomonadales</taxon>
        <taxon>Sphingomonadaceae</taxon>
        <taxon>Sphingopyxis</taxon>
    </lineage>
</organism>
<sequence>MKSRILPVFAAAALAALPAIAHADVIKLDSGDVGNSFTVDYDGYTGSGTIDGLASQIVFTLTGTTDNSYTLSYAVANTSDTPITGSRVSGFGFNTDPTISGASSTGTYTVTALDSNVPNVGTVDVCFKGGGGTNSCAGGGGGGVSLGDSGSGSLTLSFSSPVTSLTLSDFFTRYQSISGAGSTTSAVGSGTISSSSGGSSGGTPVPEPGMFGLFALGVGALMFRRRRKSAPAPQLAIA</sequence>
<dbReference type="RefSeq" id="WP_184096807.1">
    <property type="nucleotide sequence ID" value="NZ_JACIJH010000003.1"/>
</dbReference>
<feature type="domain" description="Ice-binding protein C-terminal" evidence="3">
    <location>
        <begin position="204"/>
        <end position="226"/>
    </location>
</feature>
<gene>
    <name evidence="4" type="ORF">FHR21_001486</name>
</gene>
<name>A0A7W9B4K0_9SPHN</name>
<dbReference type="NCBIfam" id="TIGR02595">
    <property type="entry name" value="PEP_CTERM"/>
    <property type="match status" value="1"/>
</dbReference>
<keyword evidence="2" id="KW-0732">Signal</keyword>
<reference evidence="4 5" key="1">
    <citation type="submission" date="2020-08" db="EMBL/GenBank/DDBJ databases">
        <title>Genomic Encyclopedia of Type Strains, Phase IV (KMG-IV): sequencing the most valuable type-strain genomes for metagenomic binning, comparative biology and taxonomic classification.</title>
        <authorList>
            <person name="Goeker M."/>
        </authorList>
    </citation>
    <scope>NUCLEOTIDE SEQUENCE [LARGE SCALE GENOMIC DNA]</scope>
    <source>
        <strain evidence="4 5">DSM 27163</strain>
    </source>
</reference>
<feature type="chain" id="PRO_5031013408" description="Ice-binding protein C-terminal domain-containing protein" evidence="2">
    <location>
        <begin position="24"/>
        <end position="238"/>
    </location>
</feature>
<keyword evidence="5" id="KW-1185">Reference proteome</keyword>
<evidence type="ECO:0000313" key="5">
    <source>
        <dbReference type="Proteomes" id="UP000537161"/>
    </source>
</evidence>
<feature type="signal peptide" evidence="2">
    <location>
        <begin position="1"/>
        <end position="23"/>
    </location>
</feature>
<comment type="caution">
    <text evidence="4">The sequence shown here is derived from an EMBL/GenBank/DDBJ whole genome shotgun (WGS) entry which is preliminary data.</text>
</comment>
<accession>A0A7W9B4K0</accession>
<protein>
    <recommendedName>
        <fullName evidence="3">Ice-binding protein C-terminal domain-containing protein</fullName>
    </recommendedName>
</protein>